<dbReference type="EMBL" id="GBRH01250894">
    <property type="protein sequence ID" value="JAD47001.1"/>
    <property type="molecule type" value="Transcribed_RNA"/>
</dbReference>
<protein>
    <submittedName>
        <fullName evidence="1">Uncharacterized protein</fullName>
    </submittedName>
</protein>
<sequence>MRSPFSFLEQAGELPVIVVNRKTKWAQVHLRNTKQGNTRKGPNQLLSSCYIDFSCNSIASS</sequence>
<reference evidence="1" key="1">
    <citation type="submission" date="2014-09" db="EMBL/GenBank/DDBJ databases">
        <authorList>
            <person name="Magalhaes I.L.F."/>
            <person name="Oliveira U."/>
            <person name="Santos F.R."/>
            <person name="Vidigal T.H.D.A."/>
            <person name="Brescovit A.D."/>
            <person name="Santos A.J."/>
        </authorList>
    </citation>
    <scope>NUCLEOTIDE SEQUENCE</scope>
    <source>
        <tissue evidence="1">Shoot tissue taken approximately 20 cm above the soil surface</tissue>
    </source>
</reference>
<evidence type="ECO:0000313" key="1">
    <source>
        <dbReference type="EMBL" id="JAD47001.1"/>
    </source>
</evidence>
<accession>A0A0A9A7E4</accession>
<organism evidence="1">
    <name type="scientific">Arundo donax</name>
    <name type="common">Giant reed</name>
    <name type="synonym">Donax arundinaceus</name>
    <dbReference type="NCBI Taxonomy" id="35708"/>
    <lineage>
        <taxon>Eukaryota</taxon>
        <taxon>Viridiplantae</taxon>
        <taxon>Streptophyta</taxon>
        <taxon>Embryophyta</taxon>
        <taxon>Tracheophyta</taxon>
        <taxon>Spermatophyta</taxon>
        <taxon>Magnoliopsida</taxon>
        <taxon>Liliopsida</taxon>
        <taxon>Poales</taxon>
        <taxon>Poaceae</taxon>
        <taxon>PACMAD clade</taxon>
        <taxon>Arundinoideae</taxon>
        <taxon>Arundineae</taxon>
        <taxon>Arundo</taxon>
    </lineage>
</organism>
<name>A0A0A9A7E4_ARUDO</name>
<dbReference type="AlphaFoldDB" id="A0A0A9A7E4"/>
<reference evidence="1" key="2">
    <citation type="journal article" date="2015" name="Data Brief">
        <title>Shoot transcriptome of the giant reed, Arundo donax.</title>
        <authorList>
            <person name="Barrero R.A."/>
            <person name="Guerrero F.D."/>
            <person name="Moolhuijzen P."/>
            <person name="Goolsby J.A."/>
            <person name="Tidwell J."/>
            <person name="Bellgard S.E."/>
            <person name="Bellgard M.I."/>
        </authorList>
    </citation>
    <scope>NUCLEOTIDE SEQUENCE</scope>
    <source>
        <tissue evidence="1">Shoot tissue taken approximately 20 cm above the soil surface</tissue>
    </source>
</reference>
<proteinExistence type="predicted"/>